<dbReference type="EMBL" id="CABPSP010000014">
    <property type="protein sequence ID" value="VVE72081.1"/>
    <property type="molecule type" value="Genomic_DNA"/>
</dbReference>
<dbReference type="Gene3D" id="1.10.10.10">
    <property type="entry name" value="Winged helix-like DNA-binding domain superfamily/Winged helix DNA-binding domain"/>
    <property type="match status" value="1"/>
</dbReference>
<dbReference type="NCBIfam" id="TIGR02937">
    <property type="entry name" value="sigma70-ECF"/>
    <property type="match status" value="1"/>
</dbReference>
<reference evidence="8 9" key="1">
    <citation type="submission" date="2019-08" db="EMBL/GenBank/DDBJ databases">
        <authorList>
            <person name="Peeters C."/>
        </authorList>
    </citation>
    <scope>NUCLEOTIDE SEQUENCE [LARGE SCALE GENOMIC DNA]</scope>
    <source>
        <strain evidence="8 9">LMG 31117</strain>
    </source>
</reference>
<evidence type="ECO:0000256" key="1">
    <source>
        <dbReference type="ARBA" id="ARBA00010641"/>
    </source>
</evidence>
<dbReference type="GO" id="GO:0016987">
    <property type="term" value="F:sigma factor activity"/>
    <property type="evidence" value="ECO:0007669"/>
    <property type="project" value="UniProtKB-KW"/>
</dbReference>
<dbReference type="SUPFAM" id="SSF88946">
    <property type="entry name" value="Sigma2 domain of RNA polymerase sigma factors"/>
    <property type="match status" value="1"/>
</dbReference>
<dbReference type="SUPFAM" id="SSF88659">
    <property type="entry name" value="Sigma3 and sigma4 domains of RNA polymerase sigma factors"/>
    <property type="match status" value="1"/>
</dbReference>
<dbReference type="PANTHER" id="PTHR43133:SF25">
    <property type="entry name" value="RNA POLYMERASE SIGMA FACTOR RFAY-RELATED"/>
    <property type="match status" value="1"/>
</dbReference>
<dbReference type="InterPro" id="IPR039425">
    <property type="entry name" value="RNA_pol_sigma-70-like"/>
</dbReference>
<dbReference type="InterPro" id="IPR013325">
    <property type="entry name" value="RNA_pol_sigma_r2"/>
</dbReference>
<dbReference type="GO" id="GO:0003677">
    <property type="term" value="F:DNA binding"/>
    <property type="evidence" value="ECO:0007669"/>
    <property type="project" value="InterPro"/>
</dbReference>
<evidence type="ECO:0000256" key="5">
    <source>
        <dbReference type="SAM" id="MobiDB-lite"/>
    </source>
</evidence>
<sequence>MERSEVQETESAGVFTVKHIRAALIPSSPVLFSFSWNKRADTRVDPLWHGSPHSISDGMDIRDQLYHHVPRLRRYARALTGNTELADDLVQDTLERALSRHTMFEAGTDARAWLFTIMHNLFLNQQRRAPAQAIHVSLDETDLVERDVSHASVQTPTPDPARRLEIRDLDEALRHLPDEQRAIVLLVGLEDMSYADVAATLRVPIGTVMSRLSRARQRLRDLMAGEMTSRPSAQTGPSAKLKVVR</sequence>
<evidence type="ECO:0000313" key="8">
    <source>
        <dbReference type="EMBL" id="VVE72081.1"/>
    </source>
</evidence>
<gene>
    <name evidence="8" type="ORF">PAN31117_04273</name>
</gene>
<feature type="region of interest" description="Disordered" evidence="5">
    <location>
        <begin position="225"/>
        <end position="245"/>
    </location>
</feature>
<proteinExistence type="inferred from homology"/>
<comment type="similarity">
    <text evidence="1">Belongs to the sigma-70 factor family. ECF subfamily.</text>
</comment>
<accession>A0A5E5AEJ6</accession>
<keyword evidence="9" id="KW-1185">Reference proteome</keyword>
<evidence type="ECO:0000313" key="9">
    <source>
        <dbReference type="Proteomes" id="UP000383122"/>
    </source>
</evidence>
<organism evidence="8 9">
    <name type="scientific">Pandoraea anapnoica</name>
    <dbReference type="NCBI Taxonomy" id="2508301"/>
    <lineage>
        <taxon>Bacteria</taxon>
        <taxon>Pseudomonadati</taxon>
        <taxon>Pseudomonadota</taxon>
        <taxon>Betaproteobacteria</taxon>
        <taxon>Burkholderiales</taxon>
        <taxon>Burkholderiaceae</taxon>
        <taxon>Pandoraea</taxon>
    </lineage>
</organism>
<dbReference type="InterPro" id="IPR013324">
    <property type="entry name" value="RNA_pol_sigma_r3/r4-like"/>
</dbReference>
<evidence type="ECO:0000256" key="3">
    <source>
        <dbReference type="ARBA" id="ARBA00023082"/>
    </source>
</evidence>
<dbReference type="Proteomes" id="UP000383122">
    <property type="component" value="Unassembled WGS sequence"/>
</dbReference>
<dbReference type="CDD" id="cd06171">
    <property type="entry name" value="Sigma70_r4"/>
    <property type="match status" value="1"/>
</dbReference>
<evidence type="ECO:0000259" key="7">
    <source>
        <dbReference type="Pfam" id="PF22029"/>
    </source>
</evidence>
<dbReference type="InterPro" id="IPR014284">
    <property type="entry name" value="RNA_pol_sigma-70_dom"/>
</dbReference>
<dbReference type="Pfam" id="PF08281">
    <property type="entry name" value="Sigma70_r4_2"/>
    <property type="match status" value="1"/>
</dbReference>
<protein>
    <submittedName>
        <fullName evidence="8">RNA polymerase subunit sigma-24</fullName>
    </submittedName>
</protein>
<dbReference type="Pfam" id="PF22029">
    <property type="entry name" value="PhyR_sigma2"/>
    <property type="match status" value="1"/>
</dbReference>
<dbReference type="GO" id="GO:0006352">
    <property type="term" value="P:DNA-templated transcription initiation"/>
    <property type="evidence" value="ECO:0007669"/>
    <property type="project" value="InterPro"/>
</dbReference>
<dbReference type="PANTHER" id="PTHR43133">
    <property type="entry name" value="RNA POLYMERASE ECF-TYPE SIGMA FACTO"/>
    <property type="match status" value="1"/>
</dbReference>
<dbReference type="AlphaFoldDB" id="A0A5E5AEJ6"/>
<keyword evidence="3" id="KW-0731">Sigma factor</keyword>
<keyword evidence="4" id="KW-0804">Transcription</keyword>
<name>A0A5E5AEJ6_9BURK</name>
<feature type="domain" description="RNA polymerase sigma factor 70 region 4 type 2" evidence="6">
    <location>
        <begin position="167"/>
        <end position="219"/>
    </location>
</feature>
<evidence type="ECO:0000256" key="2">
    <source>
        <dbReference type="ARBA" id="ARBA00023015"/>
    </source>
</evidence>
<dbReference type="InterPro" id="IPR053866">
    <property type="entry name" value="PhyR_sigma2"/>
</dbReference>
<keyword evidence="2" id="KW-0805">Transcription regulation</keyword>
<feature type="domain" description="PhyR sigma2" evidence="7">
    <location>
        <begin position="67"/>
        <end position="119"/>
    </location>
</feature>
<dbReference type="InterPro" id="IPR013249">
    <property type="entry name" value="RNA_pol_sigma70_r4_t2"/>
</dbReference>
<evidence type="ECO:0000256" key="4">
    <source>
        <dbReference type="ARBA" id="ARBA00023163"/>
    </source>
</evidence>
<dbReference type="InterPro" id="IPR036388">
    <property type="entry name" value="WH-like_DNA-bd_sf"/>
</dbReference>
<dbReference type="Gene3D" id="1.10.1740.10">
    <property type="match status" value="1"/>
</dbReference>
<evidence type="ECO:0000259" key="6">
    <source>
        <dbReference type="Pfam" id="PF08281"/>
    </source>
</evidence>